<evidence type="ECO:0000259" key="4">
    <source>
        <dbReference type="PROSITE" id="PS51891"/>
    </source>
</evidence>
<dbReference type="EMBL" id="QZWG01000013">
    <property type="protein sequence ID" value="RZB72767.1"/>
    <property type="molecule type" value="Genomic_DNA"/>
</dbReference>
<comment type="similarity">
    <text evidence="1">Belongs to the Gfa family.</text>
</comment>
<feature type="domain" description="CENP-V/GFA" evidence="4">
    <location>
        <begin position="8"/>
        <end position="121"/>
    </location>
</feature>
<dbReference type="GO" id="GO:0046872">
    <property type="term" value="F:metal ion binding"/>
    <property type="evidence" value="ECO:0007669"/>
    <property type="project" value="UniProtKB-KW"/>
</dbReference>
<dbReference type="PANTHER" id="PTHR28620">
    <property type="entry name" value="CENTROMERE PROTEIN V"/>
    <property type="match status" value="1"/>
</dbReference>
<comment type="caution">
    <text evidence="5">The sequence shown here is derived from an EMBL/GenBank/DDBJ whole genome shotgun (WGS) entry which is preliminary data.</text>
</comment>
<sequence>MDVEKVVHTGGCHCKSVRWKVVAPSSVVAWDCNCSTCYMRANTHFIVPANNFELLGDSEKFLTTYTFGTHTAKHTFCKICGITSFYRPRSNPDGVAVTFRCVDPGTLTHVEIRYFDGKNWDSAYTQTDENVKLSSSNLKAAKSVCIPATLQKPEMDAEKVWHTGGCHCKSVRRKVIAPSSVVAWDCNCPNCYMKVIAPSSAVNFELLGDSHKFLTTYTFGTHTAKHTFCKICGITSFYYHPRSNTDGIAVTFKGVDPGTLTHVEIRHADGKNWERAVIETDIASYSKVQK</sequence>
<evidence type="ECO:0000313" key="5">
    <source>
        <dbReference type="EMBL" id="RZB72767.1"/>
    </source>
</evidence>
<dbReference type="InterPro" id="IPR052355">
    <property type="entry name" value="CENP-V-like"/>
</dbReference>
<keyword evidence="3" id="KW-0862">Zinc</keyword>
<keyword evidence="2" id="KW-0479">Metal-binding</keyword>
<dbReference type="PROSITE" id="PS51891">
    <property type="entry name" value="CENP_V_GFA"/>
    <property type="match status" value="2"/>
</dbReference>
<evidence type="ECO:0000313" key="6">
    <source>
        <dbReference type="Proteomes" id="UP000289340"/>
    </source>
</evidence>
<protein>
    <submittedName>
        <fullName evidence="5">Centromere protein V</fullName>
        <ecNumber evidence="5">4.4.1.22</ecNumber>
    </submittedName>
</protein>
<reference evidence="5 6" key="1">
    <citation type="submission" date="2018-09" db="EMBL/GenBank/DDBJ databases">
        <title>A high-quality reference genome of wild soybean provides a powerful tool to mine soybean genomes.</title>
        <authorList>
            <person name="Xie M."/>
            <person name="Chung C.Y.L."/>
            <person name="Li M.-W."/>
            <person name="Wong F.-L."/>
            <person name="Chan T.-F."/>
            <person name="Lam H.-M."/>
        </authorList>
    </citation>
    <scope>NUCLEOTIDE SEQUENCE [LARGE SCALE GENOMIC DNA]</scope>
    <source>
        <strain evidence="6">cv. W05</strain>
        <tissue evidence="5">Hypocotyl of etiolated seedlings</tissue>
    </source>
</reference>
<keyword evidence="6" id="KW-1185">Reference proteome</keyword>
<dbReference type="Gene3D" id="2.170.150.70">
    <property type="match status" value="2"/>
</dbReference>
<dbReference type="EC" id="4.4.1.22" evidence="5"/>
<keyword evidence="5" id="KW-0456">Lyase</keyword>
<dbReference type="Proteomes" id="UP000289340">
    <property type="component" value="Chromosome 13"/>
</dbReference>
<evidence type="ECO:0000256" key="1">
    <source>
        <dbReference type="ARBA" id="ARBA00005495"/>
    </source>
</evidence>
<feature type="domain" description="CENP-V/GFA" evidence="4">
    <location>
        <begin position="162"/>
        <end position="274"/>
    </location>
</feature>
<evidence type="ECO:0000256" key="2">
    <source>
        <dbReference type="ARBA" id="ARBA00022723"/>
    </source>
</evidence>
<dbReference type="GO" id="GO:0051907">
    <property type="term" value="F:S-(hydroxymethyl)glutathione synthase activity"/>
    <property type="evidence" value="ECO:0007669"/>
    <property type="project" value="UniProtKB-EC"/>
</dbReference>
<dbReference type="SUPFAM" id="SSF51316">
    <property type="entry name" value="Mss4-like"/>
    <property type="match status" value="2"/>
</dbReference>
<gene>
    <name evidence="5" type="ORF">D0Y65_036832</name>
</gene>
<evidence type="ECO:0000256" key="3">
    <source>
        <dbReference type="ARBA" id="ARBA00022833"/>
    </source>
</evidence>
<accession>A0A445HGP5</accession>
<dbReference type="InterPro" id="IPR011057">
    <property type="entry name" value="Mss4-like_sf"/>
</dbReference>
<dbReference type="Pfam" id="PF04828">
    <property type="entry name" value="GFA"/>
    <property type="match status" value="2"/>
</dbReference>
<dbReference type="InterPro" id="IPR006913">
    <property type="entry name" value="CENP-V/GFA"/>
</dbReference>
<name>A0A445HGP5_GLYSO</name>
<proteinExistence type="inferred from homology"/>
<dbReference type="AlphaFoldDB" id="A0A445HGP5"/>
<dbReference type="PANTHER" id="PTHR28620:SF1">
    <property type="entry name" value="CENP-V_GFA DOMAIN-CONTAINING PROTEIN"/>
    <property type="match status" value="1"/>
</dbReference>
<organism evidence="5 6">
    <name type="scientific">Glycine soja</name>
    <name type="common">Wild soybean</name>
    <dbReference type="NCBI Taxonomy" id="3848"/>
    <lineage>
        <taxon>Eukaryota</taxon>
        <taxon>Viridiplantae</taxon>
        <taxon>Streptophyta</taxon>
        <taxon>Embryophyta</taxon>
        <taxon>Tracheophyta</taxon>
        <taxon>Spermatophyta</taxon>
        <taxon>Magnoliopsida</taxon>
        <taxon>eudicotyledons</taxon>
        <taxon>Gunneridae</taxon>
        <taxon>Pentapetalae</taxon>
        <taxon>rosids</taxon>
        <taxon>fabids</taxon>
        <taxon>Fabales</taxon>
        <taxon>Fabaceae</taxon>
        <taxon>Papilionoideae</taxon>
        <taxon>50 kb inversion clade</taxon>
        <taxon>NPAAA clade</taxon>
        <taxon>indigoferoid/millettioid clade</taxon>
        <taxon>Phaseoleae</taxon>
        <taxon>Glycine</taxon>
        <taxon>Glycine subgen. Soja</taxon>
    </lineage>
</organism>